<dbReference type="GO" id="GO:0003676">
    <property type="term" value="F:nucleic acid binding"/>
    <property type="evidence" value="ECO:0007669"/>
    <property type="project" value="InterPro"/>
</dbReference>
<dbReference type="Pfam" id="PF00271">
    <property type="entry name" value="Helicase_C"/>
    <property type="match status" value="1"/>
</dbReference>
<dbReference type="GO" id="GO:0005829">
    <property type="term" value="C:cytosol"/>
    <property type="evidence" value="ECO:0007669"/>
    <property type="project" value="TreeGrafter"/>
</dbReference>
<dbReference type="SMART" id="SM00490">
    <property type="entry name" value="HELICc"/>
    <property type="match status" value="1"/>
</dbReference>
<dbReference type="GO" id="GO:0016787">
    <property type="term" value="F:hydrolase activity"/>
    <property type="evidence" value="ECO:0007669"/>
    <property type="project" value="UniProtKB-KW"/>
</dbReference>
<dbReference type="Pfam" id="PF00270">
    <property type="entry name" value="DEAD"/>
    <property type="match status" value="1"/>
</dbReference>
<evidence type="ECO:0000259" key="5">
    <source>
        <dbReference type="PROSITE" id="PS51192"/>
    </source>
</evidence>
<dbReference type="InterPro" id="IPR001650">
    <property type="entry name" value="Helicase_C-like"/>
</dbReference>
<evidence type="ECO:0000256" key="4">
    <source>
        <dbReference type="ARBA" id="ARBA00022840"/>
    </source>
</evidence>
<gene>
    <name evidence="7" type="ORF">BcabD6B2_54930</name>
</gene>
<dbReference type="PROSITE" id="PS51194">
    <property type="entry name" value="HELICASE_CTER"/>
    <property type="match status" value="1"/>
</dbReference>
<keyword evidence="2" id="KW-0378">Hydrolase</keyword>
<dbReference type="GO" id="GO:0005524">
    <property type="term" value="F:ATP binding"/>
    <property type="evidence" value="ECO:0007669"/>
    <property type="project" value="UniProtKB-KW"/>
</dbReference>
<dbReference type="InterPro" id="IPR050079">
    <property type="entry name" value="DEAD_box_RNA_helicase"/>
</dbReference>
<name>A0AAV4M2E4_BABCB</name>
<evidence type="ECO:0000259" key="6">
    <source>
        <dbReference type="PROSITE" id="PS51194"/>
    </source>
</evidence>
<dbReference type="InterPro" id="IPR011545">
    <property type="entry name" value="DEAD/DEAH_box_helicase_dom"/>
</dbReference>
<evidence type="ECO:0000313" key="7">
    <source>
        <dbReference type="EMBL" id="GIX66057.1"/>
    </source>
</evidence>
<dbReference type="Gene3D" id="3.40.50.300">
    <property type="entry name" value="P-loop containing nucleotide triphosphate hydrolases"/>
    <property type="match status" value="2"/>
</dbReference>
<accession>A0AAV4M2E4</accession>
<dbReference type="Proteomes" id="UP001497744">
    <property type="component" value="Unassembled WGS sequence"/>
</dbReference>
<dbReference type="CDD" id="cd18787">
    <property type="entry name" value="SF2_C_DEAD"/>
    <property type="match status" value="1"/>
</dbReference>
<dbReference type="RefSeq" id="XP_067718126.1">
    <property type="nucleotide sequence ID" value="XM_067862025.1"/>
</dbReference>
<keyword evidence="1" id="KW-0547">Nucleotide-binding</keyword>
<dbReference type="AlphaFoldDB" id="A0AAV4M2E4"/>
<sequence length="518" mass="58145">MVAQQAQAGGAESAPLWVNRIRTLEPKASGRPARELLQEWKVHPHLIELLERHNISQLLPVQEKVIPMLIDGDALDRFSAAASDLVITAPTGQGKTLCYLLPIVNSIVKNNRTGLAALILAPTRELVKQIYDFCAWFVDEDPATYDLRGGELLLVHSCHGNTSFIEDHTFLLDKRPQIVVFTPGRFVEHFAHREASHEKALDFASLKWMVIDEVDLLLSQSFYNWTAAVAAICRQCEGHDEAAARHTFAPHRPQKILVSATIPSKSAEIDLLQLKRPLLLRGADSLYSLPENLSQRFITTTRNRKAFVLVTLVRYLLRNAAPGDKTIVFCSYKNTAHSTARMLELFSLYTQSRLQILELSARLSQKQREEALQRFQGADTMCLVCSDVGSRGMNFANTRSIINYDFPKSITTYIHRIGRTARATEAGTSYIIVSGQNEARFGQFTAELNLHADDVQQLDPSELVDEGQEEGFKEAFEHVKKMVERCLELENEGSVMHDAPLPSNWMTLLQPRAAEEAS</sequence>
<dbReference type="PANTHER" id="PTHR47959">
    <property type="entry name" value="ATP-DEPENDENT RNA HELICASE RHLE-RELATED"/>
    <property type="match status" value="1"/>
</dbReference>
<dbReference type="SUPFAM" id="SSF52540">
    <property type="entry name" value="P-loop containing nucleoside triphosphate hydrolases"/>
    <property type="match status" value="1"/>
</dbReference>
<evidence type="ECO:0000313" key="8">
    <source>
        <dbReference type="Proteomes" id="UP001497744"/>
    </source>
</evidence>
<dbReference type="EMBL" id="BPLF01000006">
    <property type="protein sequence ID" value="GIX66057.1"/>
    <property type="molecule type" value="Genomic_DNA"/>
</dbReference>
<reference evidence="7 8" key="1">
    <citation type="submission" date="2021-06" db="EMBL/GenBank/DDBJ databases">
        <title>Genome sequence of Babesia caballi.</title>
        <authorList>
            <person name="Yamagishi J."/>
            <person name="Kidaka T."/>
            <person name="Ochi A."/>
        </authorList>
    </citation>
    <scope>NUCLEOTIDE SEQUENCE [LARGE SCALE GENOMIC DNA]</scope>
    <source>
        <strain evidence="7">USDA-D6B2</strain>
    </source>
</reference>
<dbReference type="PROSITE" id="PS51192">
    <property type="entry name" value="HELICASE_ATP_BIND_1"/>
    <property type="match status" value="1"/>
</dbReference>
<dbReference type="InterPro" id="IPR027417">
    <property type="entry name" value="P-loop_NTPase"/>
</dbReference>
<feature type="domain" description="Helicase ATP-binding" evidence="5">
    <location>
        <begin position="76"/>
        <end position="280"/>
    </location>
</feature>
<keyword evidence="8" id="KW-1185">Reference proteome</keyword>
<organism evidence="7 8">
    <name type="scientific">Babesia caballi</name>
    <dbReference type="NCBI Taxonomy" id="5871"/>
    <lineage>
        <taxon>Eukaryota</taxon>
        <taxon>Sar</taxon>
        <taxon>Alveolata</taxon>
        <taxon>Apicomplexa</taxon>
        <taxon>Aconoidasida</taxon>
        <taxon>Piroplasmida</taxon>
        <taxon>Babesiidae</taxon>
        <taxon>Babesia</taxon>
    </lineage>
</organism>
<proteinExistence type="predicted"/>
<dbReference type="PANTHER" id="PTHR47959:SF1">
    <property type="entry name" value="ATP-DEPENDENT RNA HELICASE DBPA"/>
    <property type="match status" value="1"/>
</dbReference>
<dbReference type="GeneID" id="94197538"/>
<protein>
    <submittedName>
        <fullName evidence="7">ATP-dependent RNA helicase</fullName>
    </submittedName>
</protein>
<dbReference type="GO" id="GO:0003724">
    <property type="term" value="F:RNA helicase activity"/>
    <property type="evidence" value="ECO:0007669"/>
    <property type="project" value="TreeGrafter"/>
</dbReference>
<dbReference type="SMART" id="SM00487">
    <property type="entry name" value="DEXDc"/>
    <property type="match status" value="1"/>
</dbReference>
<evidence type="ECO:0000256" key="3">
    <source>
        <dbReference type="ARBA" id="ARBA00022806"/>
    </source>
</evidence>
<evidence type="ECO:0000256" key="2">
    <source>
        <dbReference type="ARBA" id="ARBA00022801"/>
    </source>
</evidence>
<evidence type="ECO:0000256" key="1">
    <source>
        <dbReference type="ARBA" id="ARBA00022741"/>
    </source>
</evidence>
<dbReference type="InterPro" id="IPR014001">
    <property type="entry name" value="Helicase_ATP-bd"/>
</dbReference>
<keyword evidence="3 7" id="KW-0347">Helicase</keyword>
<keyword evidence="4" id="KW-0067">ATP-binding</keyword>
<feature type="domain" description="Helicase C-terminal" evidence="6">
    <location>
        <begin position="311"/>
        <end position="487"/>
    </location>
</feature>
<comment type="caution">
    <text evidence="7">The sequence shown here is derived from an EMBL/GenBank/DDBJ whole genome shotgun (WGS) entry which is preliminary data.</text>
</comment>